<dbReference type="Pfam" id="PF11112">
    <property type="entry name" value="PyocinActivator"/>
    <property type="match status" value="1"/>
</dbReference>
<dbReference type="RefSeq" id="WP_277856314.1">
    <property type="nucleotide sequence ID" value="NZ_CP120942.1"/>
</dbReference>
<accession>A0AAJ5Z664</accession>
<name>A0AAJ5Z664_AERCA</name>
<proteinExistence type="predicted"/>
<evidence type="ECO:0000313" key="1">
    <source>
        <dbReference type="EMBL" id="WFF97498.1"/>
    </source>
</evidence>
<gene>
    <name evidence="1" type="ORF">P5S46_17930</name>
</gene>
<protein>
    <submittedName>
        <fullName evidence="1">Pyocin activator PrtN family protein</fullName>
    </submittedName>
</protein>
<dbReference type="GO" id="GO:0006355">
    <property type="term" value="P:regulation of DNA-templated transcription"/>
    <property type="evidence" value="ECO:0007669"/>
    <property type="project" value="InterPro"/>
</dbReference>
<evidence type="ECO:0000313" key="2">
    <source>
        <dbReference type="Proteomes" id="UP001218423"/>
    </source>
</evidence>
<reference evidence="1" key="1">
    <citation type="submission" date="2023-03" db="EMBL/GenBank/DDBJ databases">
        <title>Aeromonas caviae strain AC1520.</title>
        <authorList>
            <person name="Xie T."/>
            <person name="Zhang Q."/>
            <person name="Deng J."/>
            <person name="Li X."/>
        </authorList>
    </citation>
    <scope>NUCLEOTIDE SEQUENCE</scope>
    <source>
        <strain evidence="1">AC1520</strain>
    </source>
</reference>
<dbReference type="Proteomes" id="UP001218423">
    <property type="component" value="Chromosome"/>
</dbReference>
<dbReference type="EMBL" id="CP120942">
    <property type="protein sequence ID" value="WFF97498.1"/>
    <property type="molecule type" value="Genomic_DNA"/>
</dbReference>
<dbReference type="InterPro" id="IPR020518">
    <property type="entry name" value="Tscrpt_reg_PrtN"/>
</dbReference>
<sequence>MQTVFMLLAQYEKPVVPLKDICSDYFGLSYQTARQRANAGMLPIPTFRTSQKSDYLVHLTDLASYIDQQREKEVRRLTAITKMDARR</sequence>
<organism evidence="1 2">
    <name type="scientific">Aeromonas caviae</name>
    <name type="common">Aeromonas punctata</name>
    <dbReference type="NCBI Taxonomy" id="648"/>
    <lineage>
        <taxon>Bacteria</taxon>
        <taxon>Pseudomonadati</taxon>
        <taxon>Pseudomonadota</taxon>
        <taxon>Gammaproteobacteria</taxon>
        <taxon>Aeromonadales</taxon>
        <taxon>Aeromonadaceae</taxon>
        <taxon>Aeromonas</taxon>
    </lineage>
</organism>
<dbReference type="AlphaFoldDB" id="A0AAJ5Z664"/>